<dbReference type="Gene3D" id="3.90.79.10">
    <property type="entry name" value="Nucleoside Triphosphate Pyrophosphohydrolase"/>
    <property type="match status" value="1"/>
</dbReference>
<sequence length="247" mass="28550">MNLGGRKPNILAKDDADLVHAIRTDDITNGKYAMPFCHVYFLMEYYRKIGRDDYVKKFEVLFDLSRIRNRRIMRKVNTILDKHEGKKLFDLNKMTPIDIDRVKTYAKVFGIDTSQYLRNEKDEEDDVSQCTSQWCLDQSLTPGKASDSVQLITDLDNVDWLILITRKNGPGRNDKALAGGFVDPGETFVEAADREKNEETEVELFGTYTTTVTDLDNVMIMDWDPRAKFPHGMNVFARVTHHVFRNN</sequence>
<proteinExistence type="predicted"/>
<accession>A0A6C0BTV9</accession>
<feature type="domain" description="Nudix hydrolase" evidence="1">
    <location>
        <begin position="161"/>
        <end position="207"/>
    </location>
</feature>
<dbReference type="Pfam" id="PF00293">
    <property type="entry name" value="NUDIX"/>
    <property type="match status" value="1"/>
</dbReference>
<dbReference type="InterPro" id="IPR015797">
    <property type="entry name" value="NUDIX_hydrolase-like_dom_sf"/>
</dbReference>
<dbReference type="EMBL" id="MN739257">
    <property type="protein sequence ID" value="QHS95777.1"/>
    <property type="molecule type" value="Genomic_DNA"/>
</dbReference>
<dbReference type="InterPro" id="IPR000086">
    <property type="entry name" value="NUDIX_hydrolase_dom"/>
</dbReference>
<evidence type="ECO:0000259" key="1">
    <source>
        <dbReference type="Pfam" id="PF00293"/>
    </source>
</evidence>
<dbReference type="AlphaFoldDB" id="A0A6C0BTV9"/>
<dbReference type="SUPFAM" id="SSF55811">
    <property type="entry name" value="Nudix"/>
    <property type="match status" value="1"/>
</dbReference>
<name>A0A6C0BTV9_9ZZZZ</name>
<protein>
    <recommendedName>
        <fullName evidence="1">Nudix hydrolase domain-containing protein</fullName>
    </recommendedName>
</protein>
<reference evidence="2" key="1">
    <citation type="journal article" date="2020" name="Nature">
        <title>Giant virus diversity and host interactions through global metagenomics.</title>
        <authorList>
            <person name="Schulz F."/>
            <person name="Roux S."/>
            <person name="Paez-Espino D."/>
            <person name="Jungbluth S."/>
            <person name="Walsh D.A."/>
            <person name="Denef V.J."/>
            <person name="McMahon K.D."/>
            <person name="Konstantinidis K.T."/>
            <person name="Eloe-Fadrosh E.A."/>
            <person name="Kyrpides N.C."/>
            <person name="Woyke T."/>
        </authorList>
    </citation>
    <scope>NUCLEOTIDE SEQUENCE</scope>
    <source>
        <strain evidence="2">GVMAG-M-3300018868-6</strain>
    </source>
</reference>
<evidence type="ECO:0000313" key="2">
    <source>
        <dbReference type="EMBL" id="QHS95777.1"/>
    </source>
</evidence>
<organism evidence="2">
    <name type="scientific">viral metagenome</name>
    <dbReference type="NCBI Taxonomy" id="1070528"/>
    <lineage>
        <taxon>unclassified sequences</taxon>
        <taxon>metagenomes</taxon>
        <taxon>organismal metagenomes</taxon>
    </lineage>
</organism>